<feature type="domain" description="Shieldin complex subunit 2 second OB fold" evidence="4">
    <location>
        <begin position="482"/>
        <end position="567"/>
    </location>
</feature>
<name>A0A8T3DE44_9TELE</name>
<evidence type="ECO:0000259" key="3">
    <source>
        <dbReference type="Pfam" id="PF21669"/>
    </source>
</evidence>
<evidence type="ECO:0008006" key="7">
    <source>
        <dbReference type="Google" id="ProtNLM"/>
    </source>
</evidence>
<dbReference type="Pfam" id="PF15793">
    <property type="entry name" value="SHLD2_C"/>
    <property type="match status" value="1"/>
</dbReference>
<proteinExistence type="predicted"/>
<feature type="region of interest" description="Disordered" evidence="1">
    <location>
        <begin position="258"/>
        <end position="316"/>
    </location>
</feature>
<dbReference type="OrthoDB" id="10254686at2759"/>
<dbReference type="GO" id="GO:0005634">
    <property type="term" value="C:nucleus"/>
    <property type="evidence" value="ECO:0007669"/>
    <property type="project" value="TreeGrafter"/>
</dbReference>
<evidence type="ECO:0000259" key="2">
    <source>
        <dbReference type="Pfam" id="PF15793"/>
    </source>
</evidence>
<dbReference type="GO" id="GO:0010569">
    <property type="term" value="P:regulation of double-strand break repair via homologous recombination"/>
    <property type="evidence" value="ECO:0007669"/>
    <property type="project" value="TreeGrafter"/>
</dbReference>
<feature type="compositionally biased region" description="Polar residues" evidence="1">
    <location>
        <begin position="203"/>
        <end position="216"/>
    </location>
</feature>
<evidence type="ECO:0000256" key="1">
    <source>
        <dbReference type="SAM" id="MobiDB-lite"/>
    </source>
</evidence>
<dbReference type="InterPro" id="IPR029715">
    <property type="entry name" value="FAM35A"/>
</dbReference>
<feature type="region of interest" description="Disordered" evidence="1">
    <location>
        <begin position="173"/>
        <end position="224"/>
    </location>
</feature>
<comment type="caution">
    <text evidence="5">The sequence shown here is derived from an EMBL/GenBank/DDBJ whole genome shotgun (WGS) entry which is preliminary data.</text>
</comment>
<keyword evidence="6" id="KW-1185">Reference proteome</keyword>
<dbReference type="Proteomes" id="UP000829720">
    <property type="component" value="Unassembled WGS sequence"/>
</dbReference>
<dbReference type="PANTHER" id="PTHR14495">
    <property type="entry name" value="SHIELDIN COMPLEX SUBUNIT 2"/>
    <property type="match status" value="1"/>
</dbReference>
<evidence type="ECO:0000313" key="5">
    <source>
        <dbReference type="EMBL" id="KAI1894476.1"/>
    </source>
</evidence>
<sequence>MMDKPKVYIFLGAPTIPFKTASSTKRDGPQWETLDLCLQGEKLLPKGSKLSSADGVSDDQSTADNMVLTNKSLDRLSFDTAQTSETPVLGIEGEYEDVTQASPNLKKRATCYEQVHCPRTVKEYLDSCFPEQGMRPAVEPAEKEAPPHLSLETEYLSVWTTSQSLLLKGTLRPQVDPLRDEHETDSDSTGAPPTPQKPAPPASGSSPELYSPTSSPGERGQEGSQELFDMLSERQEEGGIVLEATPEGVLCSQDSPMANERQATAGRGSLWAKPRPSSVLRTSPTCPSSKRSRVSPPRARTPGGPGQTAGTSVPPQCGPTTLLSRCTSTGVRYSVLVAVVYPCHLKEIKVKSGMWAGSTVPLATIVVTDQSSVNMKVVLWRTAAFWALTVNPGDLLLITGVTLNEDKWRGELVLQSSWASRLLNLGQLTSSHPPPVAQNVNGRTLKELWGHMCKGHPLLLSLPRRTPQNPHTIPYVRLRALQPDILVHALLRVTHTSMISAWRAEAESCSRTGAVQKAMLSVEQEDGQQGAVVLWGSAMTWLQRIHRNQAGAIWEFRVLLVKRNAATGHLELHSTPWGSCEPLFPDDPRAVEFHSWAKPDPQCTSFEIDLRTLLSQKYSGDVEFKGQITAFQFQGRASQNASLLMNGDTPSQKILETMSGDITFTGCGQCGTELETDANSIYRPCYPCLPHTSVRRYYRPAMLTVREGCSEVCVQVPPALVQKILLNTPPDKLNKTVAPSSDVRFVQVVADRLRSLLSIPRDTFLLTIRSHFLCDENSVPTVQDFILLDIHPSSS</sequence>
<dbReference type="InterPro" id="IPR049507">
    <property type="entry name" value="SHLD2_OB1"/>
</dbReference>
<dbReference type="EMBL" id="JAERUA010000010">
    <property type="protein sequence ID" value="KAI1894476.1"/>
    <property type="molecule type" value="Genomic_DNA"/>
</dbReference>
<evidence type="ECO:0000313" key="6">
    <source>
        <dbReference type="Proteomes" id="UP000829720"/>
    </source>
</evidence>
<dbReference type="InterPro" id="IPR031589">
    <property type="entry name" value="SHLD2_C"/>
</dbReference>
<evidence type="ECO:0000259" key="4">
    <source>
        <dbReference type="Pfam" id="PF22779"/>
    </source>
</evidence>
<dbReference type="Pfam" id="PF21669">
    <property type="entry name" value="SHLD2_OB1"/>
    <property type="match status" value="1"/>
</dbReference>
<dbReference type="AlphaFoldDB" id="A0A8T3DE44"/>
<accession>A0A8T3DE44</accession>
<feature type="compositionally biased region" description="Pro residues" evidence="1">
    <location>
        <begin position="192"/>
        <end position="201"/>
    </location>
</feature>
<protein>
    <recommendedName>
        <fullName evidence="7">Shieldin complex subunit 2 C-terminal domain-containing protein</fullName>
    </recommendedName>
</protein>
<dbReference type="PANTHER" id="PTHR14495:SF2">
    <property type="entry name" value="SHIELDIN COMPLEX SUBUNIT 2"/>
    <property type="match status" value="1"/>
</dbReference>
<gene>
    <name evidence="5" type="ORF">AGOR_G00116200</name>
</gene>
<feature type="domain" description="Shieldin complex subunit 2 first OB fold" evidence="3">
    <location>
        <begin position="319"/>
        <end position="448"/>
    </location>
</feature>
<dbReference type="GO" id="GO:0035861">
    <property type="term" value="C:site of double-strand break"/>
    <property type="evidence" value="ECO:0007669"/>
    <property type="project" value="TreeGrafter"/>
</dbReference>
<dbReference type="InterPro" id="IPR053944">
    <property type="entry name" value="SHLD2_OB2"/>
</dbReference>
<feature type="domain" description="Shieldin complex subunit 2 C-terminal" evidence="2">
    <location>
        <begin position="626"/>
        <end position="791"/>
    </location>
</feature>
<reference evidence="5" key="1">
    <citation type="submission" date="2021-01" db="EMBL/GenBank/DDBJ databases">
        <authorList>
            <person name="Zahm M."/>
            <person name="Roques C."/>
            <person name="Cabau C."/>
            <person name="Klopp C."/>
            <person name="Donnadieu C."/>
            <person name="Jouanno E."/>
            <person name="Lampietro C."/>
            <person name="Louis A."/>
            <person name="Herpin A."/>
            <person name="Echchiki A."/>
            <person name="Berthelot C."/>
            <person name="Parey E."/>
            <person name="Roest-Crollius H."/>
            <person name="Braasch I."/>
            <person name="Postlethwait J."/>
            <person name="Bobe J."/>
            <person name="Montfort J."/>
            <person name="Bouchez O."/>
            <person name="Begum T."/>
            <person name="Mejri S."/>
            <person name="Adams A."/>
            <person name="Chen W.-J."/>
            <person name="Guiguen Y."/>
        </authorList>
    </citation>
    <scope>NUCLEOTIDE SEQUENCE</scope>
    <source>
        <tissue evidence="5">Blood</tissue>
    </source>
</reference>
<dbReference type="Pfam" id="PF22779">
    <property type="entry name" value="OB_SHLD2_2nd"/>
    <property type="match status" value="1"/>
</dbReference>
<organism evidence="5 6">
    <name type="scientific">Albula goreensis</name>
    <dbReference type="NCBI Taxonomy" id="1534307"/>
    <lineage>
        <taxon>Eukaryota</taxon>
        <taxon>Metazoa</taxon>
        <taxon>Chordata</taxon>
        <taxon>Craniata</taxon>
        <taxon>Vertebrata</taxon>
        <taxon>Euteleostomi</taxon>
        <taxon>Actinopterygii</taxon>
        <taxon>Neopterygii</taxon>
        <taxon>Teleostei</taxon>
        <taxon>Albuliformes</taxon>
        <taxon>Albulidae</taxon>
        <taxon>Albula</taxon>
    </lineage>
</organism>